<dbReference type="Gene3D" id="1.20.1560.10">
    <property type="entry name" value="ABC transporter type 1, transmembrane domain"/>
    <property type="match status" value="1"/>
</dbReference>
<keyword evidence="2" id="KW-0813">Transport</keyword>
<keyword evidence="3" id="KW-1003">Cell membrane</keyword>
<dbReference type="SMART" id="SM00382">
    <property type="entry name" value="AAA"/>
    <property type="match status" value="1"/>
</dbReference>
<evidence type="ECO:0000256" key="3">
    <source>
        <dbReference type="ARBA" id="ARBA00022475"/>
    </source>
</evidence>
<dbReference type="InterPro" id="IPR003593">
    <property type="entry name" value="AAA+_ATPase"/>
</dbReference>
<comment type="caution">
    <text evidence="15">The sequence shown here is derived from an EMBL/GenBank/DDBJ whole genome shotgun (WGS) entry which is preliminary data.</text>
</comment>
<dbReference type="Pfam" id="PF00005">
    <property type="entry name" value="ABC_tran"/>
    <property type="match status" value="1"/>
</dbReference>
<dbReference type="Proteomes" id="UP000215506">
    <property type="component" value="Unassembled WGS sequence"/>
</dbReference>
<keyword evidence="5 12" id="KW-0812">Transmembrane</keyword>
<evidence type="ECO:0000313" key="15">
    <source>
        <dbReference type="EMBL" id="OXR46714.1"/>
    </source>
</evidence>
<dbReference type="FunFam" id="3.40.50.300:FF:000221">
    <property type="entry name" value="Multidrug ABC transporter ATP-binding protein"/>
    <property type="match status" value="1"/>
</dbReference>
<keyword evidence="8 12" id="KW-1133">Transmembrane helix</keyword>
<keyword evidence="6" id="KW-0547">Nucleotide-binding</keyword>
<protein>
    <submittedName>
        <fullName evidence="15">Multidrug efflux ATP-binding/permease protein</fullName>
        <ecNumber evidence="15">3.6.3.-</ecNumber>
    </submittedName>
</protein>
<dbReference type="PROSITE" id="PS50893">
    <property type="entry name" value="ABC_TRANSPORTER_2"/>
    <property type="match status" value="1"/>
</dbReference>
<keyword evidence="15" id="KW-0378">Hydrolase</keyword>
<evidence type="ECO:0000256" key="7">
    <source>
        <dbReference type="ARBA" id="ARBA00022840"/>
    </source>
</evidence>
<keyword evidence="4" id="KW-0997">Cell inner membrane</keyword>
<proteinExistence type="inferred from homology"/>
<name>A0A231HCS3_9NOCA</name>
<dbReference type="InterPro" id="IPR011527">
    <property type="entry name" value="ABC1_TM_dom"/>
</dbReference>
<gene>
    <name evidence="15" type="ORF">B7C42_01690</name>
</gene>
<evidence type="ECO:0000259" key="13">
    <source>
        <dbReference type="PROSITE" id="PS50893"/>
    </source>
</evidence>
<feature type="domain" description="ABC transporter" evidence="13">
    <location>
        <begin position="366"/>
        <end position="606"/>
    </location>
</feature>
<dbReference type="InterPro" id="IPR003439">
    <property type="entry name" value="ABC_transporter-like_ATP-bd"/>
</dbReference>
<feature type="transmembrane region" description="Helical" evidence="12">
    <location>
        <begin position="44"/>
        <end position="65"/>
    </location>
</feature>
<dbReference type="Gene3D" id="3.40.50.300">
    <property type="entry name" value="P-loop containing nucleotide triphosphate hydrolases"/>
    <property type="match status" value="1"/>
</dbReference>
<dbReference type="SUPFAM" id="SSF52540">
    <property type="entry name" value="P-loop containing nucleoside triphosphate hydrolases"/>
    <property type="match status" value="1"/>
</dbReference>
<dbReference type="SUPFAM" id="SSF90123">
    <property type="entry name" value="ABC transporter transmembrane region"/>
    <property type="match status" value="1"/>
</dbReference>
<comment type="subcellular location">
    <subcellularLocation>
        <location evidence="1">Cell inner membrane</location>
        <topology evidence="1">Multi-pass membrane protein</topology>
    </subcellularLocation>
</comment>
<dbReference type="GO" id="GO:0015421">
    <property type="term" value="F:ABC-type oligopeptide transporter activity"/>
    <property type="evidence" value="ECO:0007669"/>
    <property type="project" value="TreeGrafter"/>
</dbReference>
<dbReference type="PANTHER" id="PTHR43394:SF1">
    <property type="entry name" value="ATP-BINDING CASSETTE SUB-FAMILY B MEMBER 10, MITOCHONDRIAL"/>
    <property type="match status" value="1"/>
</dbReference>
<keyword evidence="9 12" id="KW-0472">Membrane</keyword>
<evidence type="ECO:0000256" key="8">
    <source>
        <dbReference type="ARBA" id="ARBA00022989"/>
    </source>
</evidence>
<dbReference type="Pfam" id="PF00664">
    <property type="entry name" value="ABC_membrane"/>
    <property type="match status" value="1"/>
</dbReference>
<evidence type="ECO:0000256" key="1">
    <source>
        <dbReference type="ARBA" id="ARBA00004429"/>
    </source>
</evidence>
<comment type="similarity">
    <text evidence="10">Belongs to the ABC transporter superfamily. Siderophore-Fe(3+) uptake transporter (SIUT) (TC 3.A.1.21) family.</text>
</comment>
<dbReference type="GO" id="GO:0005524">
    <property type="term" value="F:ATP binding"/>
    <property type="evidence" value="ECO:0007669"/>
    <property type="project" value="UniProtKB-KW"/>
</dbReference>
<feature type="transmembrane region" description="Helical" evidence="12">
    <location>
        <begin position="272"/>
        <end position="296"/>
    </location>
</feature>
<evidence type="ECO:0000256" key="11">
    <source>
        <dbReference type="SAM" id="MobiDB-lite"/>
    </source>
</evidence>
<dbReference type="EC" id="3.6.3.-" evidence="15"/>
<dbReference type="InterPro" id="IPR036640">
    <property type="entry name" value="ABC1_TM_sf"/>
</dbReference>
<evidence type="ECO:0000256" key="12">
    <source>
        <dbReference type="SAM" id="Phobius"/>
    </source>
</evidence>
<dbReference type="RefSeq" id="WP_094024838.1">
    <property type="nucleotide sequence ID" value="NZ_NGAF01000002.1"/>
</dbReference>
<dbReference type="GO" id="GO:0005886">
    <property type="term" value="C:plasma membrane"/>
    <property type="evidence" value="ECO:0007669"/>
    <property type="project" value="UniProtKB-SubCell"/>
</dbReference>
<dbReference type="PROSITE" id="PS50929">
    <property type="entry name" value="ABC_TM1F"/>
    <property type="match status" value="1"/>
</dbReference>
<accession>A0A231HCS3</accession>
<feature type="transmembrane region" description="Helical" evidence="12">
    <location>
        <begin position="302"/>
        <end position="327"/>
    </location>
</feature>
<dbReference type="InterPro" id="IPR039421">
    <property type="entry name" value="Type_1_exporter"/>
</dbReference>
<sequence>MSVATTETVSDSEDDRTGTVAENSGARVTGAGSLRRLWPEIRPYRAALFGSAVLSGLGMLCDIALPFVTARIVDGPVAQRDFGGIWVPIALVVGLAVLSTVTSWWRRWIIAAPASRLEVSLRGRLFQRLQVLSVGVHDGMESGQLTSRAITDMSTLRRFFAFVAPSLLSLSATLGVGVALLFVLSWQIGLIELLIAVPLVLLALQFEQGYGSASRRAQDQSGHLATTVEESAQGIRVLKAFGRGPWFGRRFRAEARELQTLELAKVRLAARLWTALNTLSALGIAAALAVGGYLLTEQAMTVGALVAGITLTTYLQWPIMGFGFLLAEMNHARTAAQRFWEVIDTPVEITDPEHPVAPPQPLRGELRFDRVRFRFPDADRDLLHDISLRLRPGETVAVVGATGSGKSALLGLVPRLFDVAAGAVTIDGIDVRSMRLSDLRSQVSVAFEDPVLFSASVRENITLGYPDAGEERIRAALEVACAARFVDELPWGLRTRIGEQGLSLSGGQRQRLALARAVLDRQKHSGGHIVVLDDPLSALDVSTEEQVQVRLREALAGATVLLVAHRPSTAAWADRVAVLDGGRIIADGPHERLLETCSRYRELMGGELDAGEPERGRSFAHEH</sequence>
<reference evidence="15 16" key="1">
    <citation type="submission" date="2017-07" db="EMBL/GenBank/DDBJ databases">
        <title>First draft Genome Sequence of Nocardia cerradoensis isolated from human infection.</title>
        <authorList>
            <person name="Carrasco G."/>
        </authorList>
    </citation>
    <scope>NUCLEOTIDE SEQUENCE [LARGE SCALE GENOMIC DNA]</scope>
    <source>
        <strain evidence="15 16">CNM20130759</strain>
    </source>
</reference>
<evidence type="ECO:0000313" key="16">
    <source>
        <dbReference type="Proteomes" id="UP000215506"/>
    </source>
</evidence>
<evidence type="ECO:0000256" key="9">
    <source>
        <dbReference type="ARBA" id="ARBA00023136"/>
    </source>
</evidence>
<feature type="region of interest" description="Disordered" evidence="11">
    <location>
        <begin position="1"/>
        <end position="23"/>
    </location>
</feature>
<dbReference type="InterPro" id="IPR027417">
    <property type="entry name" value="P-loop_NTPase"/>
</dbReference>
<feature type="transmembrane region" description="Helical" evidence="12">
    <location>
        <begin position="85"/>
        <end position="105"/>
    </location>
</feature>
<evidence type="ECO:0000256" key="6">
    <source>
        <dbReference type="ARBA" id="ARBA00022741"/>
    </source>
</evidence>
<dbReference type="PANTHER" id="PTHR43394">
    <property type="entry name" value="ATP-DEPENDENT PERMEASE MDL1, MITOCHONDRIAL"/>
    <property type="match status" value="1"/>
</dbReference>
<evidence type="ECO:0000256" key="5">
    <source>
        <dbReference type="ARBA" id="ARBA00022692"/>
    </source>
</evidence>
<dbReference type="CDD" id="cd18543">
    <property type="entry name" value="ABC_6TM_Rv0194_D1_like"/>
    <property type="match status" value="1"/>
</dbReference>
<dbReference type="GO" id="GO:0016887">
    <property type="term" value="F:ATP hydrolysis activity"/>
    <property type="evidence" value="ECO:0007669"/>
    <property type="project" value="InterPro"/>
</dbReference>
<feature type="transmembrane region" description="Helical" evidence="12">
    <location>
        <begin position="159"/>
        <end position="182"/>
    </location>
</feature>
<dbReference type="PROSITE" id="PS00211">
    <property type="entry name" value="ABC_TRANSPORTER_1"/>
    <property type="match status" value="1"/>
</dbReference>
<evidence type="ECO:0000256" key="2">
    <source>
        <dbReference type="ARBA" id="ARBA00022448"/>
    </source>
</evidence>
<keyword evidence="16" id="KW-1185">Reference proteome</keyword>
<dbReference type="InterPro" id="IPR017871">
    <property type="entry name" value="ABC_transporter-like_CS"/>
</dbReference>
<organism evidence="15 16">
    <name type="scientific">Nocardia cerradoensis</name>
    <dbReference type="NCBI Taxonomy" id="85688"/>
    <lineage>
        <taxon>Bacteria</taxon>
        <taxon>Bacillati</taxon>
        <taxon>Actinomycetota</taxon>
        <taxon>Actinomycetes</taxon>
        <taxon>Mycobacteriales</taxon>
        <taxon>Nocardiaceae</taxon>
        <taxon>Nocardia</taxon>
    </lineage>
</organism>
<dbReference type="EMBL" id="NGAF01000002">
    <property type="protein sequence ID" value="OXR46714.1"/>
    <property type="molecule type" value="Genomic_DNA"/>
</dbReference>
<evidence type="ECO:0000256" key="10">
    <source>
        <dbReference type="ARBA" id="ARBA00023455"/>
    </source>
</evidence>
<evidence type="ECO:0000256" key="4">
    <source>
        <dbReference type="ARBA" id="ARBA00022519"/>
    </source>
</evidence>
<dbReference type="AlphaFoldDB" id="A0A231HCS3"/>
<keyword evidence="7 15" id="KW-0067">ATP-binding</keyword>
<feature type="transmembrane region" description="Helical" evidence="12">
    <location>
        <begin position="188"/>
        <end position="206"/>
    </location>
</feature>
<feature type="domain" description="ABC transmembrane type-1" evidence="14">
    <location>
        <begin position="49"/>
        <end position="331"/>
    </location>
</feature>
<evidence type="ECO:0000259" key="14">
    <source>
        <dbReference type="PROSITE" id="PS50929"/>
    </source>
</evidence>